<gene>
    <name evidence="2" type="ORF">MAR_008209</name>
</gene>
<keyword evidence="1" id="KW-0472">Membrane</keyword>
<feature type="transmembrane region" description="Helical" evidence="1">
    <location>
        <begin position="104"/>
        <end position="124"/>
    </location>
</feature>
<sequence>MAGKDNTHNAFTGNATTTGESNTTYKYAAFLPIPVVLSLILFLIGFVTPGWSGAKIEGTFYGSGLWYDYVCHAGSDCETKPFAHKSMVLGDELAEAVEKSVLKYRVMACLALAFQIFATILTLLARVPKANFKQYLFTFTGICGLCLFLSALFSLVTSGMHVHQIIKAYKVYKKYIYLFEEMPFIFPYSLFLFGIGGIISALTMCFIMGTFCSKRMPINGPTGSTILMS</sequence>
<keyword evidence="1" id="KW-0812">Transmembrane</keyword>
<feature type="transmembrane region" description="Helical" evidence="1">
    <location>
        <begin position="185"/>
        <end position="207"/>
    </location>
</feature>
<feature type="transmembrane region" description="Helical" evidence="1">
    <location>
        <begin position="27"/>
        <end position="47"/>
    </location>
</feature>
<feature type="transmembrane region" description="Helical" evidence="1">
    <location>
        <begin position="136"/>
        <end position="156"/>
    </location>
</feature>
<proteinExistence type="predicted"/>
<evidence type="ECO:0000313" key="2">
    <source>
        <dbReference type="EMBL" id="WAR01651.1"/>
    </source>
</evidence>
<keyword evidence="1" id="KW-1133">Transmembrane helix</keyword>
<dbReference type="Gene3D" id="1.20.140.150">
    <property type="match status" value="1"/>
</dbReference>
<dbReference type="EMBL" id="CP111015">
    <property type="protein sequence ID" value="WAR01651.1"/>
    <property type="molecule type" value="Genomic_DNA"/>
</dbReference>
<reference evidence="2" key="1">
    <citation type="submission" date="2022-11" db="EMBL/GenBank/DDBJ databases">
        <title>Centuries of genome instability and evolution in soft-shell clam transmissible cancer (bioRxiv).</title>
        <authorList>
            <person name="Hart S.F.M."/>
            <person name="Yonemitsu M.A."/>
            <person name="Giersch R.M."/>
            <person name="Beal B.F."/>
            <person name="Arriagada G."/>
            <person name="Davis B.W."/>
            <person name="Ostrander E.A."/>
            <person name="Goff S.P."/>
            <person name="Metzger M.J."/>
        </authorList>
    </citation>
    <scope>NUCLEOTIDE SEQUENCE</scope>
    <source>
        <strain evidence="2">MELC-2E11</strain>
        <tissue evidence="2">Siphon/mantle</tissue>
    </source>
</reference>
<name>A0ABY7DZF6_MYAAR</name>
<protein>
    <submittedName>
        <fullName evidence="2">Uncharacterized protein</fullName>
    </submittedName>
</protein>
<organism evidence="2 3">
    <name type="scientific">Mya arenaria</name>
    <name type="common">Soft-shell clam</name>
    <dbReference type="NCBI Taxonomy" id="6604"/>
    <lineage>
        <taxon>Eukaryota</taxon>
        <taxon>Metazoa</taxon>
        <taxon>Spiralia</taxon>
        <taxon>Lophotrochozoa</taxon>
        <taxon>Mollusca</taxon>
        <taxon>Bivalvia</taxon>
        <taxon>Autobranchia</taxon>
        <taxon>Heteroconchia</taxon>
        <taxon>Euheterodonta</taxon>
        <taxon>Imparidentia</taxon>
        <taxon>Neoheterodontei</taxon>
        <taxon>Myida</taxon>
        <taxon>Myoidea</taxon>
        <taxon>Myidae</taxon>
        <taxon>Mya</taxon>
    </lineage>
</organism>
<dbReference type="Proteomes" id="UP001164746">
    <property type="component" value="Chromosome 4"/>
</dbReference>
<keyword evidence="3" id="KW-1185">Reference proteome</keyword>
<evidence type="ECO:0000313" key="3">
    <source>
        <dbReference type="Proteomes" id="UP001164746"/>
    </source>
</evidence>
<evidence type="ECO:0000256" key="1">
    <source>
        <dbReference type="SAM" id="Phobius"/>
    </source>
</evidence>
<accession>A0ABY7DZF6</accession>